<proteinExistence type="predicted"/>
<dbReference type="SUPFAM" id="SSF56112">
    <property type="entry name" value="Protein kinase-like (PK-like)"/>
    <property type="match status" value="1"/>
</dbReference>
<dbReference type="InterPro" id="IPR038408">
    <property type="entry name" value="GNK2_sf"/>
</dbReference>
<name>A0A5C7GRE3_9ROSI</name>
<sequence>MSSLKFSMIFVFLLSLSSSLFTFTRAADPTFLSNNCSLKSFTRNSAYQSNINLLPFSLHSNANGSYRFSNATAGQNPDRVYGLFQYRGDIPATTCQDCVALASTNATQLSVRNPGIVSRNDTYVTVDPSRFDELVLGLMNEAAAQAANDPQKFTTGKGNSTTSQPLYVLVQCTQDLSNNDCSGCLQEAIAVSIEILSLAWELWRSDTPMQLLDSNLADSYSRNEVIRCIHMGLLCVQEDPAARPTMETVVLMLNSLSLTLPLPKQPALFHGSRTELNKQITSKYMPWYDDNAPVTEVYPR</sequence>
<evidence type="ECO:0000256" key="3">
    <source>
        <dbReference type="SAM" id="SignalP"/>
    </source>
</evidence>
<keyword evidence="1 3" id="KW-0732">Signal</keyword>
<dbReference type="OrthoDB" id="4062651at2759"/>
<dbReference type="CDD" id="cd23509">
    <property type="entry name" value="Gnk2-like"/>
    <property type="match status" value="2"/>
</dbReference>
<dbReference type="PANTHER" id="PTHR32099:SF42">
    <property type="entry name" value="CYSTEINE-RICH RECEPTOR-LIKE PROTEIN KINASE 9-RELATED"/>
    <property type="match status" value="1"/>
</dbReference>
<gene>
    <name evidence="5" type="ORF">EZV62_026419</name>
</gene>
<dbReference type="Proteomes" id="UP000323000">
    <property type="component" value="Chromosome 13"/>
</dbReference>
<keyword evidence="2" id="KW-0677">Repeat</keyword>
<dbReference type="Gene3D" id="3.30.430.20">
    <property type="entry name" value="Gnk2 domain, C-X8-C-X2-C motif"/>
    <property type="match status" value="2"/>
</dbReference>
<evidence type="ECO:0000256" key="1">
    <source>
        <dbReference type="ARBA" id="ARBA00022729"/>
    </source>
</evidence>
<comment type="caution">
    <text evidence="5">The sequence shown here is derived from an EMBL/GenBank/DDBJ whole genome shotgun (WGS) entry which is preliminary data.</text>
</comment>
<feature type="chain" id="PRO_5022722291" description="Gnk2-homologous domain-containing protein" evidence="3">
    <location>
        <begin position="27"/>
        <end position="300"/>
    </location>
</feature>
<reference evidence="6" key="1">
    <citation type="journal article" date="2019" name="Gigascience">
        <title>De novo genome assembly of the endangered Acer yangbiense, a plant species with extremely small populations endemic to Yunnan Province, China.</title>
        <authorList>
            <person name="Yang J."/>
            <person name="Wariss H.M."/>
            <person name="Tao L."/>
            <person name="Zhang R."/>
            <person name="Yun Q."/>
            <person name="Hollingsworth P."/>
            <person name="Dao Z."/>
            <person name="Luo G."/>
            <person name="Guo H."/>
            <person name="Ma Y."/>
            <person name="Sun W."/>
        </authorList>
    </citation>
    <scope>NUCLEOTIDE SEQUENCE [LARGE SCALE GENOMIC DNA]</scope>
    <source>
        <strain evidence="6">cv. Malutang</strain>
    </source>
</reference>
<feature type="domain" description="Gnk2-homologous" evidence="4">
    <location>
        <begin position="112"/>
        <end position="216"/>
    </location>
</feature>
<dbReference type="InterPro" id="IPR011009">
    <property type="entry name" value="Kinase-like_dom_sf"/>
</dbReference>
<dbReference type="PROSITE" id="PS51473">
    <property type="entry name" value="GNK2"/>
    <property type="match status" value="1"/>
</dbReference>
<protein>
    <recommendedName>
        <fullName evidence="4">Gnk2-homologous domain-containing protein</fullName>
    </recommendedName>
</protein>
<evidence type="ECO:0000259" key="4">
    <source>
        <dbReference type="PROSITE" id="PS51473"/>
    </source>
</evidence>
<dbReference type="Pfam" id="PF01657">
    <property type="entry name" value="Stress-antifung"/>
    <property type="match status" value="2"/>
</dbReference>
<organism evidence="5 6">
    <name type="scientific">Acer yangbiense</name>
    <dbReference type="NCBI Taxonomy" id="1000413"/>
    <lineage>
        <taxon>Eukaryota</taxon>
        <taxon>Viridiplantae</taxon>
        <taxon>Streptophyta</taxon>
        <taxon>Embryophyta</taxon>
        <taxon>Tracheophyta</taxon>
        <taxon>Spermatophyta</taxon>
        <taxon>Magnoliopsida</taxon>
        <taxon>eudicotyledons</taxon>
        <taxon>Gunneridae</taxon>
        <taxon>Pentapetalae</taxon>
        <taxon>rosids</taxon>
        <taxon>malvids</taxon>
        <taxon>Sapindales</taxon>
        <taxon>Sapindaceae</taxon>
        <taxon>Hippocastanoideae</taxon>
        <taxon>Acereae</taxon>
        <taxon>Acer</taxon>
    </lineage>
</organism>
<feature type="signal peptide" evidence="3">
    <location>
        <begin position="1"/>
        <end position="26"/>
    </location>
</feature>
<evidence type="ECO:0000313" key="6">
    <source>
        <dbReference type="Proteomes" id="UP000323000"/>
    </source>
</evidence>
<accession>A0A5C7GRE3</accession>
<dbReference type="AlphaFoldDB" id="A0A5C7GRE3"/>
<dbReference type="PANTHER" id="PTHR32099">
    <property type="entry name" value="CYSTEINE-RICH REPEAT SECRETORY PROTEIN"/>
    <property type="match status" value="1"/>
</dbReference>
<evidence type="ECO:0000313" key="5">
    <source>
        <dbReference type="EMBL" id="TXG47125.1"/>
    </source>
</evidence>
<dbReference type="InterPro" id="IPR002902">
    <property type="entry name" value="GNK2"/>
</dbReference>
<dbReference type="EMBL" id="VAHF01000013">
    <property type="protein sequence ID" value="TXG47125.1"/>
    <property type="molecule type" value="Genomic_DNA"/>
</dbReference>
<evidence type="ECO:0000256" key="2">
    <source>
        <dbReference type="ARBA" id="ARBA00022737"/>
    </source>
</evidence>
<keyword evidence="6" id="KW-1185">Reference proteome</keyword>